<proteinExistence type="predicted"/>
<keyword evidence="2" id="KW-1185">Reference proteome</keyword>
<dbReference type="EMBL" id="JBGMDY010000008">
    <property type="protein sequence ID" value="KAL2325537.1"/>
    <property type="molecule type" value="Genomic_DNA"/>
</dbReference>
<sequence length="143" mass="16093">MPQLFGINSSDENQAPITRRLDHVYDDTKLHLPIFGEHLAPPILRHSSTALPASIRRPSRVHPPSPPTSLRHKLKLVVQYSKSLASSPSFILSRRSSKPLASQVMIRAFIVLTSEEGGRYLFFGLKEAFGYAPSWLLWLGYEV</sequence>
<accession>A0ABD1LPU9</accession>
<evidence type="ECO:0000313" key="1">
    <source>
        <dbReference type="EMBL" id="KAL2325537.1"/>
    </source>
</evidence>
<evidence type="ECO:0000313" key="2">
    <source>
        <dbReference type="Proteomes" id="UP001603857"/>
    </source>
</evidence>
<name>A0ABD1LPU9_9FABA</name>
<protein>
    <submittedName>
        <fullName evidence="1">Uncharacterized protein</fullName>
    </submittedName>
</protein>
<dbReference type="AlphaFoldDB" id="A0ABD1LPU9"/>
<comment type="caution">
    <text evidence="1">The sequence shown here is derived from an EMBL/GenBank/DDBJ whole genome shotgun (WGS) entry which is preliminary data.</text>
</comment>
<dbReference type="Proteomes" id="UP001603857">
    <property type="component" value="Unassembled WGS sequence"/>
</dbReference>
<gene>
    <name evidence="1" type="ORF">Fmac_024595</name>
</gene>
<organism evidence="1 2">
    <name type="scientific">Flemingia macrophylla</name>
    <dbReference type="NCBI Taxonomy" id="520843"/>
    <lineage>
        <taxon>Eukaryota</taxon>
        <taxon>Viridiplantae</taxon>
        <taxon>Streptophyta</taxon>
        <taxon>Embryophyta</taxon>
        <taxon>Tracheophyta</taxon>
        <taxon>Spermatophyta</taxon>
        <taxon>Magnoliopsida</taxon>
        <taxon>eudicotyledons</taxon>
        <taxon>Gunneridae</taxon>
        <taxon>Pentapetalae</taxon>
        <taxon>rosids</taxon>
        <taxon>fabids</taxon>
        <taxon>Fabales</taxon>
        <taxon>Fabaceae</taxon>
        <taxon>Papilionoideae</taxon>
        <taxon>50 kb inversion clade</taxon>
        <taxon>NPAAA clade</taxon>
        <taxon>indigoferoid/millettioid clade</taxon>
        <taxon>Phaseoleae</taxon>
        <taxon>Flemingia</taxon>
    </lineage>
</organism>
<reference evidence="1 2" key="1">
    <citation type="submission" date="2024-08" db="EMBL/GenBank/DDBJ databases">
        <title>Insights into the chromosomal genome structure of Flemingia macrophylla.</title>
        <authorList>
            <person name="Ding Y."/>
            <person name="Zhao Y."/>
            <person name="Bi W."/>
            <person name="Wu M."/>
            <person name="Zhao G."/>
            <person name="Gong Y."/>
            <person name="Li W."/>
            <person name="Zhang P."/>
        </authorList>
    </citation>
    <scope>NUCLEOTIDE SEQUENCE [LARGE SCALE GENOMIC DNA]</scope>
    <source>
        <strain evidence="1">DYQJB</strain>
        <tissue evidence="1">Leaf</tissue>
    </source>
</reference>